<name>A0ABR1C7I5_NECAM</name>
<sequence>MTAYVRIAALLGERRPNKAVAATGYSCLKVQTRIERIPGAIRVHFLDGVHDNYARKSQHNSCSLINDTFVITLDLRTSTKSQLYSSLESSNNLRQRSHLMRLFTCTAYEVATEPTANPAAAPHILLRVASELPGSTETTVFYAGACDEHVNCKADAIELRISSRLIAISVKFTSTSSNWAGLLLKPLEISTKYEAREVSTNAQYNVGSKSFVPATPASKTNHMAAVHQYLITTY</sequence>
<organism evidence="1 2">
    <name type="scientific">Necator americanus</name>
    <name type="common">Human hookworm</name>
    <dbReference type="NCBI Taxonomy" id="51031"/>
    <lineage>
        <taxon>Eukaryota</taxon>
        <taxon>Metazoa</taxon>
        <taxon>Ecdysozoa</taxon>
        <taxon>Nematoda</taxon>
        <taxon>Chromadorea</taxon>
        <taxon>Rhabditida</taxon>
        <taxon>Rhabditina</taxon>
        <taxon>Rhabditomorpha</taxon>
        <taxon>Strongyloidea</taxon>
        <taxon>Ancylostomatidae</taxon>
        <taxon>Bunostominae</taxon>
        <taxon>Necator</taxon>
    </lineage>
</organism>
<dbReference type="EMBL" id="JAVFWL010000002">
    <property type="protein sequence ID" value="KAK6733647.1"/>
    <property type="molecule type" value="Genomic_DNA"/>
</dbReference>
<gene>
    <name evidence="1" type="primary">Necator_chrII.g5207</name>
    <name evidence="1" type="ORF">RB195_017415</name>
</gene>
<comment type="caution">
    <text evidence="1">The sequence shown here is derived from an EMBL/GenBank/DDBJ whole genome shotgun (WGS) entry which is preliminary data.</text>
</comment>
<protein>
    <submittedName>
        <fullName evidence="1">Uncharacterized protein</fullName>
    </submittedName>
</protein>
<keyword evidence="2" id="KW-1185">Reference proteome</keyword>
<proteinExistence type="predicted"/>
<evidence type="ECO:0000313" key="1">
    <source>
        <dbReference type="EMBL" id="KAK6733647.1"/>
    </source>
</evidence>
<reference evidence="1 2" key="1">
    <citation type="submission" date="2023-08" db="EMBL/GenBank/DDBJ databases">
        <title>A Necator americanus chromosomal reference genome.</title>
        <authorList>
            <person name="Ilik V."/>
            <person name="Petrzelkova K.J."/>
            <person name="Pardy F."/>
            <person name="Fuh T."/>
            <person name="Niatou-Singa F.S."/>
            <person name="Gouil Q."/>
            <person name="Baker L."/>
            <person name="Ritchie M.E."/>
            <person name="Jex A.R."/>
            <person name="Gazzola D."/>
            <person name="Li H."/>
            <person name="Toshio Fujiwara R."/>
            <person name="Zhan B."/>
            <person name="Aroian R.V."/>
            <person name="Pafco B."/>
            <person name="Schwarz E.M."/>
        </authorList>
    </citation>
    <scope>NUCLEOTIDE SEQUENCE [LARGE SCALE GENOMIC DNA]</scope>
    <source>
        <strain evidence="1 2">Aroian</strain>
        <tissue evidence="1">Whole animal</tissue>
    </source>
</reference>
<evidence type="ECO:0000313" key="2">
    <source>
        <dbReference type="Proteomes" id="UP001303046"/>
    </source>
</evidence>
<accession>A0ABR1C7I5</accession>
<dbReference type="Proteomes" id="UP001303046">
    <property type="component" value="Unassembled WGS sequence"/>
</dbReference>